<sequence length="209" mass="24804">MLYIYLTVVKHNSFYSFLLLNTFLAYIPLEVAFHMNEKQPKALYALLFIVWLLFYPNAPYVLTDLFHLARFNPYDPQTGLMTMNLHMWLAFINLVASALACSLLGNWSIDYVTDTLQKRWGKKQPLWHFLIVVILLVISSIGIYIGRFLRLHTAYLFINPKWVTDEILSMWTPRMLIFVIFMFIIQFIIWVAMTLYRHGLNKYETDCQK</sequence>
<accession>A0A0R1TUW7</accession>
<reference evidence="2 3" key="1">
    <citation type="journal article" date="2015" name="Genome Announc.">
        <title>Expanding the biotechnology potential of lactobacilli through comparative genomics of 213 strains and associated genera.</title>
        <authorList>
            <person name="Sun Z."/>
            <person name="Harris H.M."/>
            <person name="McCann A."/>
            <person name="Guo C."/>
            <person name="Argimon S."/>
            <person name="Zhang W."/>
            <person name="Yang X."/>
            <person name="Jeffery I.B."/>
            <person name="Cooney J.C."/>
            <person name="Kagawa T.F."/>
            <person name="Liu W."/>
            <person name="Song Y."/>
            <person name="Salvetti E."/>
            <person name="Wrobel A."/>
            <person name="Rasinkangas P."/>
            <person name="Parkhill J."/>
            <person name="Rea M.C."/>
            <person name="O'Sullivan O."/>
            <person name="Ritari J."/>
            <person name="Douillard F.P."/>
            <person name="Paul Ross R."/>
            <person name="Yang R."/>
            <person name="Briner A.E."/>
            <person name="Felis G.E."/>
            <person name="de Vos W.M."/>
            <person name="Barrangou R."/>
            <person name="Klaenhammer T.R."/>
            <person name="Caufield P.W."/>
            <person name="Cui Y."/>
            <person name="Zhang H."/>
            <person name="O'Toole P.W."/>
        </authorList>
    </citation>
    <scope>NUCLEOTIDE SEQUENCE [LARGE SCALE GENOMIC DNA]</scope>
    <source>
        <strain evidence="2 3">DSM 15833</strain>
    </source>
</reference>
<feature type="transmembrane region" description="Helical" evidence="1">
    <location>
        <begin position="175"/>
        <end position="196"/>
    </location>
</feature>
<feature type="transmembrane region" description="Helical" evidence="1">
    <location>
        <begin position="85"/>
        <end position="105"/>
    </location>
</feature>
<gene>
    <name evidence="2" type="ORF">FC36_GL001671</name>
</gene>
<organism evidence="2 3">
    <name type="scientific">Ligilactobacillus equi DSM 15833 = JCM 10991</name>
    <dbReference type="NCBI Taxonomy" id="1423740"/>
    <lineage>
        <taxon>Bacteria</taxon>
        <taxon>Bacillati</taxon>
        <taxon>Bacillota</taxon>
        <taxon>Bacilli</taxon>
        <taxon>Lactobacillales</taxon>
        <taxon>Lactobacillaceae</taxon>
        <taxon>Ligilactobacillus</taxon>
    </lineage>
</organism>
<keyword evidence="1" id="KW-0472">Membrane</keyword>
<comment type="caution">
    <text evidence="2">The sequence shown here is derived from an EMBL/GenBank/DDBJ whole genome shotgun (WGS) entry which is preliminary data.</text>
</comment>
<evidence type="ECO:0000313" key="3">
    <source>
        <dbReference type="Proteomes" id="UP000051048"/>
    </source>
</evidence>
<dbReference type="AlphaFoldDB" id="A0A0R1TUW7"/>
<feature type="transmembrane region" description="Helical" evidence="1">
    <location>
        <begin position="43"/>
        <end position="62"/>
    </location>
</feature>
<dbReference type="EMBL" id="AZFH01000003">
    <property type="protein sequence ID" value="KRL85015.1"/>
    <property type="molecule type" value="Genomic_DNA"/>
</dbReference>
<proteinExistence type="predicted"/>
<feature type="transmembrane region" description="Helical" evidence="1">
    <location>
        <begin position="12"/>
        <end position="31"/>
    </location>
</feature>
<name>A0A0R1TUW7_9LACO</name>
<dbReference type="InterPro" id="IPR009793">
    <property type="entry name" value="DUF1361"/>
</dbReference>
<dbReference type="STRING" id="1423740.FC36_GL001671"/>
<evidence type="ECO:0000256" key="1">
    <source>
        <dbReference type="SAM" id="Phobius"/>
    </source>
</evidence>
<keyword evidence="1" id="KW-0812">Transmembrane</keyword>
<dbReference type="Pfam" id="PF07099">
    <property type="entry name" value="DUF1361"/>
    <property type="match status" value="1"/>
</dbReference>
<protein>
    <submittedName>
        <fullName evidence="2">Membrane protein</fullName>
    </submittedName>
</protein>
<feature type="transmembrane region" description="Helical" evidence="1">
    <location>
        <begin position="126"/>
        <end position="146"/>
    </location>
</feature>
<dbReference type="PATRIC" id="fig|1423740.3.peg.1805"/>
<evidence type="ECO:0000313" key="2">
    <source>
        <dbReference type="EMBL" id="KRL85015.1"/>
    </source>
</evidence>
<dbReference type="Proteomes" id="UP000051048">
    <property type="component" value="Unassembled WGS sequence"/>
</dbReference>
<keyword evidence="1" id="KW-1133">Transmembrane helix</keyword>